<organism evidence="1 2">
    <name type="scientific">Lasiosphaeris hirsuta</name>
    <dbReference type="NCBI Taxonomy" id="260670"/>
    <lineage>
        <taxon>Eukaryota</taxon>
        <taxon>Fungi</taxon>
        <taxon>Dikarya</taxon>
        <taxon>Ascomycota</taxon>
        <taxon>Pezizomycotina</taxon>
        <taxon>Sordariomycetes</taxon>
        <taxon>Sordariomycetidae</taxon>
        <taxon>Sordariales</taxon>
        <taxon>Lasiosphaeriaceae</taxon>
        <taxon>Lasiosphaeris</taxon>
    </lineage>
</organism>
<dbReference type="Proteomes" id="UP001172102">
    <property type="component" value="Unassembled WGS sequence"/>
</dbReference>
<name>A0AA40B1L8_9PEZI</name>
<keyword evidence="2" id="KW-1185">Reference proteome</keyword>
<evidence type="ECO:0000313" key="2">
    <source>
        <dbReference type="Proteomes" id="UP001172102"/>
    </source>
</evidence>
<dbReference type="AlphaFoldDB" id="A0AA40B1L8"/>
<protein>
    <submittedName>
        <fullName evidence="1">Uncharacterized protein</fullName>
    </submittedName>
</protein>
<comment type="caution">
    <text evidence="1">The sequence shown here is derived from an EMBL/GenBank/DDBJ whole genome shotgun (WGS) entry which is preliminary data.</text>
</comment>
<dbReference type="EMBL" id="JAUKUA010000002">
    <property type="protein sequence ID" value="KAK0725895.1"/>
    <property type="molecule type" value="Genomic_DNA"/>
</dbReference>
<proteinExistence type="predicted"/>
<sequence>MHACITMPAITQVETPCLLCCRDQQWARAWPAKAWCCVIPPMEGNRCIRQSQPSPLPSGFARQASPCLQAAAGGLKLSLLTVGLFRVSCSALGAPSSDPIPAREPSNLGTQNIMATGTGILLRLK</sequence>
<reference evidence="1" key="1">
    <citation type="submission" date="2023-06" db="EMBL/GenBank/DDBJ databases">
        <title>Genome-scale phylogeny and comparative genomics of the fungal order Sordariales.</title>
        <authorList>
            <consortium name="Lawrence Berkeley National Laboratory"/>
            <person name="Hensen N."/>
            <person name="Bonometti L."/>
            <person name="Westerberg I."/>
            <person name="Brannstrom I.O."/>
            <person name="Guillou S."/>
            <person name="Cros-Aarteil S."/>
            <person name="Calhoun S."/>
            <person name="Haridas S."/>
            <person name="Kuo A."/>
            <person name="Mondo S."/>
            <person name="Pangilinan J."/>
            <person name="Riley R."/>
            <person name="Labutti K."/>
            <person name="Andreopoulos B."/>
            <person name="Lipzen A."/>
            <person name="Chen C."/>
            <person name="Yanf M."/>
            <person name="Daum C."/>
            <person name="Ng V."/>
            <person name="Clum A."/>
            <person name="Steindorff A."/>
            <person name="Ohm R."/>
            <person name="Martin F."/>
            <person name="Silar P."/>
            <person name="Natvig D."/>
            <person name="Lalanne C."/>
            <person name="Gautier V."/>
            <person name="Ament-Velasquez S.L."/>
            <person name="Kruys A."/>
            <person name="Hutchinson M.I."/>
            <person name="Powell A.J."/>
            <person name="Barry K."/>
            <person name="Miller A.N."/>
            <person name="Grigoriev I.V."/>
            <person name="Debuchy R."/>
            <person name="Gladieux P."/>
            <person name="Thoren M.H."/>
            <person name="Johannesson H."/>
        </authorList>
    </citation>
    <scope>NUCLEOTIDE SEQUENCE</scope>
    <source>
        <strain evidence="1">SMH4607-1</strain>
    </source>
</reference>
<evidence type="ECO:0000313" key="1">
    <source>
        <dbReference type="EMBL" id="KAK0725895.1"/>
    </source>
</evidence>
<gene>
    <name evidence="1" type="ORF">B0H67DRAFT_142966</name>
</gene>
<accession>A0AA40B1L8</accession>